<dbReference type="GO" id="GO:0046872">
    <property type="term" value="F:metal ion binding"/>
    <property type="evidence" value="ECO:0007669"/>
    <property type="project" value="UniProtKB-KW"/>
</dbReference>
<reference evidence="4 5" key="1">
    <citation type="submission" date="2018-06" db="EMBL/GenBank/DDBJ databases">
        <title>Comparative genomics of downy mildews reveals potential adaptations to biotrophy.</title>
        <authorList>
            <person name="Fletcher K."/>
            <person name="Klosterman S.J."/>
            <person name="Derevnina L."/>
            <person name="Martin F."/>
            <person name="Koike S."/>
            <person name="Reyes Chin-Wo S."/>
            <person name="Mou B."/>
            <person name="Michelmore R."/>
        </authorList>
    </citation>
    <scope>NUCLEOTIDE SEQUENCE [LARGE SCALE GENOMIC DNA]</scope>
    <source>
        <strain evidence="4 5">R14</strain>
    </source>
</reference>
<gene>
    <name evidence="4" type="ORF">DD238_003384</name>
</gene>
<dbReference type="InterPro" id="IPR002933">
    <property type="entry name" value="Peptidase_M20"/>
</dbReference>
<dbReference type="SUPFAM" id="SSF53187">
    <property type="entry name" value="Zn-dependent exopeptidases"/>
    <property type="match status" value="1"/>
</dbReference>
<accession>A0A3M6VVG4</accession>
<dbReference type="STRING" id="542832.A0A3M6VVG4"/>
<dbReference type="Proteomes" id="UP000282087">
    <property type="component" value="Unassembled WGS sequence"/>
</dbReference>
<dbReference type="Pfam" id="PF01546">
    <property type="entry name" value="Peptidase_M20"/>
    <property type="match status" value="1"/>
</dbReference>
<dbReference type="InterPro" id="IPR050072">
    <property type="entry name" value="Peptidase_M20A"/>
</dbReference>
<feature type="domain" description="Peptidase M20 dimerisation" evidence="3">
    <location>
        <begin position="203"/>
        <end position="316"/>
    </location>
</feature>
<protein>
    <recommendedName>
        <fullName evidence="3">Peptidase M20 dimerisation domain-containing protein</fullName>
    </recommendedName>
</protein>
<dbReference type="Pfam" id="PF07687">
    <property type="entry name" value="M20_dimer"/>
    <property type="match status" value="1"/>
</dbReference>
<dbReference type="SUPFAM" id="SSF55031">
    <property type="entry name" value="Bacterial exopeptidase dimerisation domain"/>
    <property type="match status" value="1"/>
</dbReference>
<dbReference type="PANTHER" id="PTHR43808:SF3">
    <property type="entry name" value="ACETYLORNITHINE DEACETYLASE"/>
    <property type="match status" value="1"/>
</dbReference>
<name>A0A3M6VVG4_9STRA</name>
<dbReference type="InterPro" id="IPR011650">
    <property type="entry name" value="Peptidase_M20_dimer"/>
</dbReference>
<dbReference type="Gene3D" id="3.30.70.360">
    <property type="match status" value="1"/>
</dbReference>
<keyword evidence="5" id="KW-1185">Reference proteome</keyword>
<keyword evidence="1" id="KW-0479">Metal-binding</keyword>
<dbReference type="AlphaFoldDB" id="A0A3M6VVG4"/>
<dbReference type="InterPro" id="IPR036264">
    <property type="entry name" value="Bact_exopeptidase_dim_dom"/>
</dbReference>
<dbReference type="PANTHER" id="PTHR43808">
    <property type="entry name" value="ACETYLORNITHINE DEACETYLASE"/>
    <property type="match status" value="1"/>
</dbReference>
<sequence length="442" mass="48418">MSTLHDLQLDSASYVELLRKLIGVSENVQNAPSLGLIPQENLVSDIVLAELEPYTKAKGGYLTTERVEFVKGRGNVIITYEHPDIIQSDRTIAFVGAHMDVVPANPEGWERDPFSLTIEGDKLYGRGTTDCLGHVALMTVFFKQLAKQLVPVKSKVVCVLIASEENSEISGIGIETLMQSGKLEFVKKGPVFWIDCSDSQPCIGTAGVITWTLKATGKLFHSGLPNLGINGIELGMDALCNIQERFYNDFGPLEMEKEYNYSCPSTMKPVRITSSTNGLNQIPPWVEISGEVRLSPFYDMEDLIAKVQSYVADLNANITSLEGKRGPVSKYSLPDENWNGKLEITFDKQYMEGIACSLDSIGYKSLYAAVADVLGEAKPFSISGSLPLVRDLQRAGLDLTLTGFGKSSVYHGDNEYCQLSDMENAIKILARTIANVEASTTS</sequence>
<evidence type="ECO:0000313" key="4">
    <source>
        <dbReference type="EMBL" id="RMX68600.1"/>
    </source>
</evidence>
<evidence type="ECO:0000313" key="5">
    <source>
        <dbReference type="Proteomes" id="UP000282087"/>
    </source>
</evidence>
<evidence type="ECO:0000259" key="3">
    <source>
        <dbReference type="Pfam" id="PF07687"/>
    </source>
</evidence>
<dbReference type="EMBL" id="QLLG01000062">
    <property type="protein sequence ID" value="RMX68600.1"/>
    <property type="molecule type" value="Genomic_DNA"/>
</dbReference>
<proteinExistence type="predicted"/>
<evidence type="ECO:0000256" key="1">
    <source>
        <dbReference type="ARBA" id="ARBA00022723"/>
    </source>
</evidence>
<dbReference type="Gene3D" id="3.40.630.10">
    <property type="entry name" value="Zn peptidases"/>
    <property type="match status" value="2"/>
</dbReference>
<keyword evidence="2" id="KW-0378">Hydrolase</keyword>
<dbReference type="GO" id="GO:0016787">
    <property type="term" value="F:hydrolase activity"/>
    <property type="evidence" value="ECO:0007669"/>
    <property type="project" value="UniProtKB-KW"/>
</dbReference>
<comment type="caution">
    <text evidence="4">The sequence shown here is derived from an EMBL/GenBank/DDBJ whole genome shotgun (WGS) entry which is preliminary data.</text>
</comment>
<evidence type="ECO:0000256" key="2">
    <source>
        <dbReference type="ARBA" id="ARBA00022801"/>
    </source>
</evidence>
<dbReference type="VEuPathDB" id="FungiDB:DD237_000819"/>
<organism evidence="4 5">
    <name type="scientific">Peronospora effusa</name>
    <dbReference type="NCBI Taxonomy" id="542832"/>
    <lineage>
        <taxon>Eukaryota</taxon>
        <taxon>Sar</taxon>
        <taxon>Stramenopiles</taxon>
        <taxon>Oomycota</taxon>
        <taxon>Peronosporomycetes</taxon>
        <taxon>Peronosporales</taxon>
        <taxon>Peronosporaceae</taxon>
        <taxon>Peronospora</taxon>
    </lineage>
</organism>